<proteinExistence type="inferred from homology"/>
<dbReference type="GO" id="GO:0016887">
    <property type="term" value="F:ATP hydrolysis activity"/>
    <property type="evidence" value="ECO:0007669"/>
    <property type="project" value="InterPro"/>
</dbReference>
<evidence type="ECO:0000256" key="1">
    <source>
        <dbReference type="ARBA" id="ARBA00004202"/>
    </source>
</evidence>
<keyword evidence="12" id="KW-1185">Reference proteome</keyword>
<dbReference type="EMBL" id="VUNQ01000022">
    <property type="protein sequence ID" value="MSU02007.1"/>
    <property type="molecule type" value="Genomic_DNA"/>
</dbReference>
<dbReference type="Pfam" id="PF08352">
    <property type="entry name" value="oligo_HPY"/>
    <property type="match status" value="1"/>
</dbReference>
<dbReference type="GO" id="GO:0005524">
    <property type="term" value="F:ATP binding"/>
    <property type="evidence" value="ECO:0007669"/>
    <property type="project" value="UniProtKB-KW"/>
</dbReference>
<accession>A0A6N7XW29</accession>
<organism evidence="11 12">
    <name type="scientific">Tissierella pigra</name>
    <dbReference type="NCBI Taxonomy" id="2607614"/>
    <lineage>
        <taxon>Bacteria</taxon>
        <taxon>Bacillati</taxon>
        <taxon>Bacillota</taxon>
        <taxon>Tissierellia</taxon>
        <taxon>Tissierellales</taxon>
        <taxon>Tissierellaceae</taxon>
        <taxon>Tissierella</taxon>
    </lineage>
</organism>
<evidence type="ECO:0000313" key="12">
    <source>
        <dbReference type="Proteomes" id="UP000469523"/>
    </source>
</evidence>
<evidence type="ECO:0000256" key="4">
    <source>
        <dbReference type="ARBA" id="ARBA00022475"/>
    </source>
</evidence>
<evidence type="ECO:0000259" key="10">
    <source>
        <dbReference type="PROSITE" id="PS50893"/>
    </source>
</evidence>
<dbReference type="GO" id="GO:0005886">
    <property type="term" value="C:plasma membrane"/>
    <property type="evidence" value="ECO:0007669"/>
    <property type="project" value="UniProtKB-SubCell"/>
</dbReference>
<keyword evidence="6" id="KW-0547">Nucleotide-binding</keyword>
<dbReference type="Gene3D" id="3.40.50.300">
    <property type="entry name" value="P-loop containing nucleotide triphosphate hydrolases"/>
    <property type="match status" value="1"/>
</dbReference>
<dbReference type="InterPro" id="IPR003593">
    <property type="entry name" value="AAA+_ATPase"/>
</dbReference>
<protein>
    <submittedName>
        <fullName evidence="11">ABC transporter ATP-binding protein</fullName>
    </submittedName>
</protein>
<dbReference type="Proteomes" id="UP000469523">
    <property type="component" value="Unassembled WGS sequence"/>
</dbReference>
<dbReference type="InterPro" id="IPR050388">
    <property type="entry name" value="ABC_Ni/Peptide_Import"/>
</dbReference>
<dbReference type="PROSITE" id="PS50893">
    <property type="entry name" value="ABC_TRANSPORTER_2"/>
    <property type="match status" value="1"/>
</dbReference>
<evidence type="ECO:0000256" key="3">
    <source>
        <dbReference type="ARBA" id="ARBA00022448"/>
    </source>
</evidence>
<evidence type="ECO:0000256" key="6">
    <source>
        <dbReference type="ARBA" id="ARBA00022741"/>
    </source>
</evidence>
<keyword evidence="8" id="KW-1278">Translocase</keyword>
<keyword evidence="4" id="KW-1003">Cell membrane</keyword>
<dbReference type="FunFam" id="3.40.50.300:FF:000016">
    <property type="entry name" value="Oligopeptide ABC transporter ATP-binding component"/>
    <property type="match status" value="1"/>
</dbReference>
<feature type="domain" description="ABC transporter" evidence="10">
    <location>
        <begin position="6"/>
        <end position="253"/>
    </location>
</feature>
<dbReference type="NCBIfam" id="TIGR01727">
    <property type="entry name" value="oligo_HPY"/>
    <property type="match status" value="1"/>
</dbReference>
<sequence>MSLLNINYLNIVYKVKGKKIKAVKDLSLNIESEDSVGIVGESGSGKSTFAMSILSLLPKEITEITGDIIFDGTDLLKIDEERLRQIKWKEIAYVFQKSMNSLSPVHKIGLQMNDIYKIHEANATDKDTKERILELFNLVNLSKGVYNLYPHELSGGMIQRVSIALSLLHYPRLLILDEATTALDVVTQGQILEEIMELEEKLKLTRIMITHDVSVVSLTCKKVAVMYAGYLLESGYVEDVFSLPKHPYTRELLNSYPSLTGERNRLKGIPGSFPDLSVVHRGCIFADRCKDSMDICFVREPKTVEISNDWKVACHLVGGEYNG</sequence>
<dbReference type="CDD" id="cd03257">
    <property type="entry name" value="ABC_NikE_OppD_transporters"/>
    <property type="match status" value="1"/>
</dbReference>
<dbReference type="PANTHER" id="PTHR43297:SF14">
    <property type="entry name" value="ATPASE AAA-TYPE CORE DOMAIN-CONTAINING PROTEIN"/>
    <property type="match status" value="1"/>
</dbReference>
<evidence type="ECO:0000256" key="9">
    <source>
        <dbReference type="ARBA" id="ARBA00023136"/>
    </source>
</evidence>
<keyword evidence="7 11" id="KW-0067">ATP-binding</keyword>
<dbReference type="SMART" id="SM00382">
    <property type="entry name" value="AAA"/>
    <property type="match status" value="1"/>
</dbReference>
<comment type="similarity">
    <text evidence="2">Belongs to the ABC transporter superfamily.</text>
</comment>
<dbReference type="InterPro" id="IPR013563">
    <property type="entry name" value="Oligopep_ABC_C"/>
</dbReference>
<dbReference type="InterPro" id="IPR017871">
    <property type="entry name" value="ABC_transporter-like_CS"/>
</dbReference>
<reference evidence="11 12" key="1">
    <citation type="submission" date="2019-09" db="EMBL/GenBank/DDBJ databases">
        <title>In-depth cultivation of the pig gut microbiome towards novel bacterial diversity and tailored functional studies.</title>
        <authorList>
            <person name="Wylensek D."/>
            <person name="Hitch T.C.A."/>
            <person name="Clavel T."/>
        </authorList>
    </citation>
    <scope>NUCLEOTIDE SEQUENCE [LARGE SCALE GENOMIC DNA]</scope>
    <source>
        <strain evidence="11 12">WCA3-693-APC-4?</strain>
    </source>
</reference>
<name>A0A6N7XW29_9FIRM</name>
<dbReference type="AlphaFoldDB" id="A0A6N7XW29"/>
<dbReference type="RefSeq" id="WP_154440595.1">
    <property type="nucleotide sequence ID" value="NZ_VUNQ01000022.1"/>
</dbReference>
<comment type="subcellular location">
    <subcellularLocation>
        <location evidence="1">Cell membrane</location>
        <topology evidence="1">Peripheral membrane protein</topology>
    </subcellularLocation>
</comment>
<evidence type="ECO:0000256" key="7">
    <source>
        <dbReference type="ARBA" id="ARBA00022840"/>
    </source>
</evidence>
<comment type="caution">
    <text evidence="11">The sequence shown here is derived from an EMBL/GenBank/DDBJ whole genome shotgun (WGS) entry which is preliminary data.</text>
</comment>
<evidence type="ECO:0000256" key="8">
    <source>
        <dbReference type="ARBA" id="ARBA00022967"/>
    </source>
</evidence>
<evidence type="ECO:0000256" key="2">
    <source>
        <dbReference type="ARBA" id="ARBA00005417"/>
    </source>
</evidence>
<gene>
    <name evidence="11" type="ORF">FYJ83_11055</name>
</gene>
<evidence type="ECO:0000256" key="5">
    <source>
        <dbReference type="ARBA" id="ARBA00022519"/>
    </source>
</evidence>
<keyword evidence="5" id="KW-0997">Cell inner membrane</keyword>
<dbReference type="SUPFAM" id="SSF52540">
    <property type="entry name" value="P-loop containing nucleoside triphosphate hydrolases"/>
    <property type="match status" value="1"/>
</dbReference>
<dbReference type="PANTHER" id="PTHR43297">
    <property type="entry name" value="OLIGOPEPTIDE TRANSPORT ATP-BINDING PROTEIN APPD"/>
    <property type="match status" value="1"/>
</dbReference>
<dbReference type="Pfam" id="PF00005">
    <property type="entry name" value="ABC_tran"/>
    <property type="match status" value="1"/>
</dbReference>
<evidence type="ECO:0000313" key="11">
    <source>
        <dbReference type="EMBL" id="MSU02007.1"/>
    </source>
</evidence>
<keyword evidence="9" id="KW-0472">Membrane</keyword>
<keyword evidence="3" id="KW-0813">Transport</keyword>
<dbReference type="InterPro" id="IPR003439">
    <property type="entry name" value="ABC_transporter-like_ATP-bd"/>
</dbReference>
<dbReference type="GO" id="GO:0015833">
    <property type="term" value="P:peptide transport"/>
    <property type="evidence" value="ECO:0007669"/>
    <property type="project" value="InterPro"/>
</dbReference>
<dbReference type="PROSITE" id="PS00211">
    <property type="entry name" value="ABC_TRANSPORTER_1"/>
    <property type="match status" value="1"/>
</dbReference>
<dbReference type="InterPro" id="IPR027417">
    <property type="entry name" value="P-loop_NTPase"/>
</dbReference>